<dbReference type="Proteomes" id="UP000242317">
    <property type="component" value="Unassembled WGS sequence"/>
</dbReference>
<keyword evidence="1" id="KW-1133">Transmembrane helix</keyword>
<evidence type="ECO:0000313" key="2">
    <source>
        <dbReference type="EMBL" id="SDC09600.1"/>
    </source>
</evidence>
<gene>
    <name evidence="2" type="ORF">SAMN05421749_103138</name>
</gene>
<dbReference type="AlphaFoldDB" id="A0A1G6IT45"/>
<feature type="transmembrane region" description="Helical" evidence="1">
    <location>
        <begin position="60"/>
        <end position="83"/>
    </location>
</feature>
<name>A0A1G6IT45_9GAMM</name>
<keyword evidence="3" id="KW-1185">Reference proteome</keyword>
<organism evidence="2 3">
    <name type="scientific">Acinetobacter marinus</name>
    <dbReference type="NCBI Taxonomy" id="281375"/>
    <lineage>
        <taxon>Bacteria</taxon>
        <taxon>Pseudomonadati</taxon>
        <taxon>Pseudomonadota</taxon>
        <taxon>Gammaproteobacteria</taxon>
        <taxon>Moraxellales</taxon>
        <taxon>Moraxellaceae</taxon>
        <taxon>Acinetobacter</taxon>
    </lineage>
</organism>
<dbReference type="EMBL" id="FMYK01000003">
    <property type="protein sequence ID" value="SDC09600.1"/>
    <property type="molecule type" value="Genomic_DNA"/>
</dbReference>
<sequence>MTQKATTTNPSQSVLQWMASERLYEEYLFFYLLIIVFWGFVGLFSFGFELSGYSLQQNLFFNFIWFLVLAVAMALTPFWYRIVFGTKARLQRRTTEIEKQIEAINDPVKREAIRQHLANDGGLAPRRLQKWSLIFLGWCALFEMLFVSSWVKDLALVWQPEWVHSVIDWVRVNTTVPPLNVDGKIFMLKLNGAGEGKAMLKQMFESEQAFLYSPFGEA</sequence>
<dbReference type="OrthoDB" id="6650364at2"/>
<keyword evidence="1" id="KW-0472">Membrane</keyword>
<keyword evidence="1" id="KW-0812">Transmembrane</keyword>
<accession>A0A1G6IT45</accession>
<evidence type="ECO:0000313" key="3">
    <source>
        <dbReference type="Proteomes" id="UP000242317"/>
    </source>
</evidence>
<feature type="transmembrane region" description="Helical" evidence="1">
    <location>
        <begin position="28"/>
        <end position="48"/>
    </location>
</feature>
<protein>
    <submittedName>
        <fullName evidence="2">Uncharacterized protein</fullName>
    </submittedName>
</protein>
<proteinExistence type="predicted"/>
<dbReference type="RefSeq" id="WP_092617821.1">
    <property type="nucleotide sequence ID" value="NZ_FMYK01000003.1"/>
</dbReference>
<evidence type="ECO:0000256" key="1">
    <source>
        <dbReference type="SAM" id="Phobius"/>
    </source>
</evidence>
<reference evidence="3" key="1">
    <citation type="submission" date="2016-09" db="EMBL/GenBank/DDBJ databases">
        <authorList>
            <person name="Varghese N."/>
            <person name="Submissions S."/>
        </authorList>
    </citation>
    <scope>NUCLEOTIDE SEQUENCE [LARGE SCALE GENOMIC DNA]</scope>
    <source>
        <strain evidence="3">ANC 3699</strain>
    </source>
</reference>